<dbReference type="SUPFAM" id="SSF54695">
    <property type="entry name" value="POZ domain"/>
    <property type="match status" value="1"/>
</dbReference>
<evidence type="ECO:0000259" key="1">
    <source>
        <dbReference type="PROSITE" id="PS50097"/>
    </source>
</evidence>
<dbReference type="PANTHER" id="PTHR45774:SF3">
    <property type="entry name" value="BTB (POZ) DOMAIN-CONTAINING 2B-RELATED"/>
    <property type="match status" value="1"/>
</dbReference>
<sequence length="534" mass="59601">MTDWQITKKTLNERCLFLFESGQWHDCEFIVGMESNQQVLIVSPQVLTVSPQVLTVSFQVLTVSPQVLTVAPQVLTVSFQVLLMSPQVLTVSPWLLTVSLQVFQAHRLVLTMASPVFEAMLFGGMAEKAPIKVLDVSPEAFRSLMLYIYSDQINLQSFDQACEICYAAKKYMLPHLVEHCTKFLWKDLEPHNVCRAYEFAKLFEEPVLMEKCMKIITQQTAKVIATSAIEDVEHASLIAILEQDYLNITSELDIFNVLVRWSRKECQRRPLEVNAVNQRMVLGDALYRVRYLTMNATTFANGPAVSGLLSPEESLAIVMNILTPGKWPLPDHLDGSTLPRGACPPAPAAAADSQLPGGSRRLCARPILGEPHQLIRCQEEASLTLSVDRPVHTLGIMVPSQVTDIPTDWLPSQSLRNTPGANLNYGQNGYMELLYAYVADSDNQRLTYTHFTSRVNYNDLVEILFNRPVLMQPGRVYRIGLVLNKLGWYPMGVSTTQVHASGVTFSFGIGKPGDNVKNGLVRKIVFSTDGVPDL</sequence>
<comment type="caution">
    <text evidence="2">The sequence shown here is derived from an EMBL/GenBank/DDBJ whole genome shotgun (WGS) entry which is preliminary data.</text>
</comment>
<evidence type="ECO:0000313" key="3">
    <source>
        <dbReference type="Proteomes" id="UP000440578"/>
    </source>
</evidence>
<dbReference type="GO" id="GO:0005829">
    <property type="term" value="C:cytosol"/>
    <property type="evidence" value="ECO:0007669"/>
    <property type="project" value="TreeGrafter"/>
</dbReference>
<dbReference type="GO" id="GO:0022008">
    <property type="term" value="P:neurogenesis"/>
    <property type="evidence" value="ECO:0007669"/>
    <property type="project" value="TreeGrafter"/>
</dbReference>
<dbReference type="SMART" id="SM00875">
    <property type="entry name" value="BACK"/>
    <property type="match status" value="1"/>
</dbReference>
<dbReference type="Gene3D" id="3.30.710.10">
    <property type="entry name" value="Potassium Channel Kv1.1, Chain A"/>
    <property type="match status" value="1"/>
</dbReference>
<organism evidence="2 3">
    <name type="scientific">Amphibalanus amphitrite</name>
    <name type="common">Striped barnacle</name>
    <name type="synonym">Balanus amphitrite</name>
    <dbReference type="NCBI Taxonomy" id="1232801"/>
    <lineage>
        <taxon>Eukaryota</taxon>
        <taxon>Metazoa</taxon>
        <taxon>Ecdysozoa</taxon>
        <taxon>Arthropoda</taxon>
        <taxon>Crustacea</taxon>
        <taxon>Multicrustacea</taxon>
        <taxon>Cirripedia</taxon>
        <taxon>Thoracica</taxon>
        <taxon>Thoracicalcarea</taxon>
        <taxon>Balanomorpha</taxon>
        <taxon>Balanoidea</taxon>
        <taxon>Balanidae</taxon>
        <taxon>Amphibalaninae</taxon>
        <taxon>Amphibalanus</taxon>
    </lineage>
</organism>
<gene>
    <name evidence="2" type="primary">BTBD2_1</name>
    <name evidence="2" type="ORF">FJT64_009917</name>
</gene>
<dbReference type="AlphaFoldDB" id="A0A6A4VEL9"/>
<dbReference type="EMBL" id="VIIS01001844">
    <property type="protein sequence ID" value="KAF0292023.1"/>
    <property type="molecule type" value="Genomic_DNA"/>
</dbReference>
<reference evidence="2 3" key="1">
    <citation type="submission" date="2019-07" db="EMBL/GenBank/DDBJ databases">
        <title>Draft genome assembly of a fouling barnacle, Amphibalanus amphitrite (Darwin, 1854): The first reference genome for Thecostraca.</title>
        <authorList>
            <person name="Kim W."/>
        </authorList>
    </citation>
    <scope>NUCLEOTIDE SEQUENCE [LARGE SCALE GENOMIC DNA]</scope>
    <source>
        <strain evidence="2">SNU_AA5</strain>
        <tissue evidence="2">Soma without cirri and trophi</tissue>
    </source>
</reference>
<feature type="domain" description="BTB" evidence="1">
    <location>
        <begin position="92"/>
        <end position="157"/>
    </location>
</feature>
<dbReference type="Pfam" id="PF00651">
    <property type="entry name" value="BTB"/>
    <property type="match status" value="1"/>
</dbReference>
<dbReference type="InterPro" id="IPR000210">
    <property type="entry name" value="BTB/POZ_dom"/>
</dbReference>
<dbReference type="GO" id="GO:0000932">
    <property type="term" value="C:P-body"/>
    <property type="evidence" value="ECO:0007669"/>
    <property type="project" value="TreeGrafter"/>
</dbReference>
<dbReference type="Gene3D" id="1.25.40.420">
    <property type="match status" value="1"/>
</dbReference>
<accession>A0A6A4VEL9</accession>
<dbReference type="PROSITE" id="PS50097">
    <property type="entry name" value="BTB"/>
    <property type="match status" value="1"/>
</dbReference>
<dbReference type="InterPro" id="IPR011705">
    <property type="entry name" value="BACK"/>
</dbReference>
<proteinExistence type="predicted"/>
<dbReference type="OrthoDB" id="636773at2759"/>
<dbReference type="PANTHER" id="PTHR45774">
    <property type="entry name" value="BTB/POZ DOMAIN-CONTAINING"/>
    <property type="match status" value="1"/>
</dbReference>
<dbReference type="Proteomes" id="UP000440578">
    <property type="component" value="Unassembled WGS sequence"/>
</dbReference>
<dbReference type="InterPro" id="IPR011333">
    <property type="entry name" value="SKP1/BTB/POZ_sf"/>
</dbReference>
<protein>
    <submittedName>
        <fullName evidence="2">BTB/POZ domain-containing protein 2</fullName>
    </submittedName>
</protein>
<keyword evidence="3" id="KW-1185">Reference proteome</keyword>
<dbReference type="Pfam" id="PF07707">
    <property type="entry name" value="BACK"/>
    <property type="match status" value="1"/>
</dbReference>
<dbReference type="SMART" id="SM00225">
    <property type="entry name" value="BTB"/>
    <property type="match status" value="1"/>
</dbReference>
<name>A0A6A4VEL9_AMPAM</name>
<evidence type="ECO:0000313" key="2">
    <source>
        <dbReference type="EMBL" id="KAF0292023.1"/>
    </source>
</evidence>